<keyword evidence="3" id="KW-0732">Signal</keyword>
<dbReference type="PROSITE" id="PS51450">
    <property type="entry name" value="LRR"/>
    <property type="match status" value="2"/>
</dbReference>
<evidence type="ECO:0000256" key="1">
    <source>
        <dbReference type="ARBA" id="ARBA00022614"/>
    </source>
</evidence>
<reference evidence="4 5" key="1">
    <citation type="submission" date="2021-05" db="EMBL/GenBank/DDBJ databases">
        <authorList>
            <person name="Zhang Z.D."/>
            <person name="Osman G."/>
        </authorList>
    </citation>
    <scope>NUCLEOTIDE SEQUENCE [LARGE SCALE GENOMIC DNA]</scope>
    <source>
        <strain evidence="4 5">KCTC 32217</strain>
    </source>
</reference>
<dbReference type="InterPro" id="IPR050836">
    <property type="entry name" value="SDS22/Internalin_LRR"/>
</dbReference>
<comment type="caution">
    <text evidence="4">The sequence shown here is derived from an EMBL/GenBank/DDBJ whole genome shotgun (WGS) entry which is preliminary data.</text>
</comment>
<keyword evidence="2" id="KW-0677">Repeat</keyword>
<dbReference type="InterPro" id="IPR032675">
    <property type="entry name" value="LRR_dom_sf"/>
</dbReference>
<dbReference type="Gene3D" id="3.80.10.10">
    <property type="entry name" value="Ribonuclease Inhibitor"/>
    <property type="match status" value="3"/>
</dbReference>
<dbReference type="PANTHER" id="PTHR46652">
    <property type="entry name" value="LEUCINE-RICH REPEAT AND IQ DOMAIN-CONTAINING PROTEIN 1-RELATED"/>
    <property type="match status" value="1"/>
</dbReference>
<dbReference type="InterPro" id="IPR025875">
    <property type="entry name" value="Leu-rich_rpt_4"/>
</dbReference>
<dbReference type="AlphaFoldDB" id="A0AAP2CIE7"/>
<sequence length="815" mass="93540">MIRNKVICLVIAFCGPLAAVIAQEMGTYTKQEVKEFSSKAEDQVKFLEYFLNTVGNRETSARDKDVMIRESFVKIFRDGKVQVEDDLLLDRKVITNKDVTAYLKDVDFFFRHANFKFNIKEVKPFLRDNEELSFIVTLDRILSAEGIEGEKIENTKPRFIEINLDPKSNDLKIVSMYTTKLSRDKELAEWWESLSYEWRSYFEENFGIAEGDSVGMDVITKMSSIDSIDLSGRERIFDLTPIYALRDLKYINLSNTNIEDLGPVSHVTYLKHLDISNTPTEDIQFIKYSEALEYLDISNTKVYDIEVLSVLRNLKTLKVANTPIRSFGVLNNFSNLEELDLTESGFNNMESINELKNLRRLNLTGNYLINYEYVSELSNLEYIKLEETNILDLTPLADLENLRTVNINRTEVSSLSPLDQKKSLQRVYADRSSISEKNADEFTRRNRSVLLIHNVENLQSWWSTLPEGWREVLLKNYPGLSDNPSVEDLSSLVGSDNLDLSNSQIVNLRPVIKFKKITELDLSNTKVHDLSPLAEVKTLEKLVANSSAVTSVEALENLNGLTIVELKETPIKSIKSLNFLKNLDFVDVDKTEVPKWEVENLLQINPQTNIVFRSEELNTWWRGLEGVWKSVFKDQFGIGENPSTRELHKFTASTTVKISGERISDLEPLTAFINLKELEIRDVPLQDISALSRMERLQKISITQAPVMSVAPLVNLFELEELNLSNTGVEDLRPLAKLTKLKELNLSGTNIKRLNGLDNLYDLRSLDIANTNARTLKPVMGLRNLEELKCFNTRINRRQVEQFQRANPDTDVRYY</sequence>
<evidence type="ECO:0000313" key="5">
    <source>
        <dbReference type="Proteomes" id="UP001319104"/>
    </source>
</evidence>
<keyword evidence="5" id="KW-1185">Reference proteome</keyword>
<accession>A0AAP2CIE7</accession>
<gene>
    <name evidence="4" type="ORF">KI659_03905</name>
</gene>
<dbReference type="InterPro" id="IPR001611">
    <property type="entry name" value="Leu-rich_rpt"/>
</dbReference>
<dbReference type="RefSeq" id="WP_213944019.1">
    <property type="nucleotide sequence ID" value="NZ_JAHBGI010000003.1"/>
</dbReference>
<dbReference type="EMBL" id="JAHCMY010000001">
    <property type="protein sequence ID" value="MBS9523155.1"/>
    <property type="molecule type" value="Genomic_DNA"/>
</dbReference>
<evidence type="ECO:0000256" key="3">
    <source>
        <dbReference type="SAM" id="SignalP"/>
    </source>
</evidence>
<dbReference type="Proteomes" id="UP001319104">
    <property type="component" value="Unassembled WGS sequence"/>
</dbReference>
<feature type="chain" id="PRO_5043036186" evidence="3">
    <location>
        <begin position="20"/>
        <end position="815"/>
    </location>
</feature>
<feature type="signal peptide" evidence="3">
    <location>
        <begin position="1"/>
        <end position="19"/>
    </location>
</feature>
<name>A0AAP2CIE7_9BACT</name>
<evidence type="ECO:0000313" key="4">
    <source>
        <dbReference type="EMBL" id="MBS9523155.1"/>
    </source>
</evidence>
<organism evidence="4 5">
    <name type="scientific">Litoribacter ruber</name>
    <dbReference type="NCBI Taxonomy" id="702568"/>
    <lineage>
        <taxon>Bacteria</taxon>
        <taxon>Pseudomonadati</taxon>
        <taxon>Bacteroidota</taxon>
        <taxon>Cytophagia</taxon>
        <taxon>Cytophagales</taxon>
        <taxon>Cyclobacteriaceae</taxon>
        <taxon>Litoribacter</taxon>
    </lineage>
</organism>
<proteinExistence type="predicted"/>
<dbReference type="SUPFAM" id="SSF52058">
    <property type="entry name" value="L domain-like"/>
    <property type="match status" value="2"/>
</dbReference>
<dbReference type="PANTHER" id="PTHR46652:SF3">
    <property type="entry name" value="LEUCINE-RICH REPEAT-CONTAINING PROTEIN 9"/>
    <property type="match status" value="1"/>
</dbReference>
<keyword evidence="1" id="KW-0433">Leucine-rich repeat</keyword>
<dbReference type="Pfam" id="PF12799">
    <property type="entry name" value="LRR_4"/>
    <property type="match status" value="1"/>
</dbReference>
<protein>
    <submittedName>
        <fullName evidence="4">Leucine-rich repeat domain-containing protein</fullName>
    </submittedName>
</protein>
<evidence type="ECO:0000256" key="2">
    <source>
        <dbReference type="ARBA" id="ARBA00022737"/>
    </source>
</evidence>